<evidence type="ECO:0000313" key="7">
    <source>
        <dbReference type="EMBL" id="KIW26368.1"/>
    </source>
</evidence>
<dbReference type="InterPro" id="IPR007219">
    <property type="entry name" value="XnlR_reg_dom"/>
</dbReference>
<sequence>MGHQRGPNGPSEEGGTVEVPVAAPLMDQVALHPLQGEQPQNVLLHQAAVNTGIDMDLPTFPSNQSVDFDNETAAFIWEDIDLGDLNSYFLDPLRSLEDCPSRLPKITQTRPDPGKLAEETGLAQSHNAAAAAVEQLWFTRLESDCGNTANKLAHTASGESTPKGSKCAREDINEVYRINLTNRLRPRYSEEPLPSTDFLKLSLQMYFDRVNPSFPIFHAATFRPTEENGFLLLSLCALGCLFVGSEEATRYGSTLFERLLRAMMTSWDFVIAKHAEEKVPMVQTALIGQTFMMLSGNPRHVAIASAFHGTVISWARRADLMTLKHEPVNLEGLSGSQLASAWRSWARREEMQRTALAVFIHDAELAALFHHEPFLRYGGKNAPIASSSEAFSAATVNSWVRAMRKDTNNGLHDGAAATPSPSLRYQLPNEACSHSMFSAYVILECIGAAICEERVAGTLDTTAARKYETDLIAWYEVFGEKAKAESDPQFLLVLWHWTFISQFVDLNRLELAAGKKGVVAADSSVEYLTEWSSSVASKRCLIHAYLLQKHMEGRSTRRPVAIHVPRCLFSAAISWSSFFLALRNNATQDIEGSQKNVGFAEFRMLGLDFSHQWSDVIGFRNGNVVTIMGNTLCTLADMLRQTGHWGIAQRFAQILGPLIHEGDEGLLPH</sequence>
<keyword evidence="4" id="KW-0804">Transcription</keyword>
<dbReference type="STRING" id="569365.A0A0D2C5B8"/>
<dbReference type="HOGENOM" id="CLU_009001_1_1_1"/>
<evidence type="ECO:0000259" key="6">
    <source>
        <dbReference type="Pfam" id="PF04082"/>
    </source>
</evidence>
<dbReference type="GO" id="GO:0008270">
    <property type="term" value="F:zinc ion binding"/>
    <property type="evidence" value="ECO:0007669"/>
    <property type="project" value="InterPro"/>
</dbReference>
<keyword evidence="3" id="KW-0805">Transcription regulation</keyword>
<proteinExistence type="predicted"/>
<dbReference type="Pfam" id="PF04082">
    <property type="entry name" value="Fungal_trans"/>
    <property type="match status" value="1"/>
</dbReference>
<dbReference type="PANTHER" id="PTHR47660">
    <property type="entry name" value="TRANSCRIPTION FACTOR WITH C2H2 AND ZN(2)-CYS(6) DNA BINDING DOMAIN (EUROFUNG)-RELATED-RELATED"/>
    <property type="match status" value="1"/>
</dbReference>
<dbReference type="PANTHER" id="PTHR47660:SF2">
    <property type="entry name" value="TRANSCRIPTION FACTOR WITH C2H2 AND ZN(2)-CYS(6) DNA BINDING DOMAIN (EUROFUNG)"/>
    <property type="match status" value="1"/>
</dbReference>
<evidence type="ECO:0000256" key="2">
    <source>
        <dbReference type="ARBA" id="ARBA00022833"/>
    </source>
</evidence>
<feature type="domain" description="Xylanolytic transcriptional activator regulatory" evidence="6">
    <location>
        <begin position="203"/>
        <end position="376"/>
    </location>
</feature>
<keyword evidence="5" id="KW-0539">Nucleus</keyword>
<accession>A0A0D2C5B8</accession>
<dbReference type="GeneID" id="27348662"/>
<dbReference type="AlphaFoldDB" id="A0A0D2C5B8"/>
<evidence type="ECO:0000256" key="3">
    <source>
        <dbReference type="ARBA" id="ARBA00023015"/>
    </source>
</evidence>
<dbReference type="Proteomes" id="UP000054466">
    <property type="component" value="Unassembled WGS sequence"/>
</dbReference>
<dbReference type="RefSeq" id="XP_016246584.1">
    <property type="nucleotide sequence ID" value="XM_016396728.1"/>
</dbReference>
<keyword evidence="1" id="KW-0479">Metal-binding</keyword>
<dbReference type="EMBL" id="KN847044">
    <property type="protein sequence ID" value="KIW26368.1"/>
    <property type="molecule type" value="Genomic_DNA"/>
</dbReference>
<keyword evidence="2" id="KW-0862">Zinc</keyword>
<organism evidence="7 8">
    <name type="scientific">Cladophialophora immunda</name>
    <dbReference type="NCBI Taxonomy" id="569365"/>
    <lineage>
        <taxon>Eukaryota</taxon>
        <taxon>Fungi</taxon>
        <taxon>Dikarya</taxon>
        <taxon>Ascomycota</taxon>
        <taxon>Pezizomycotina</taxon>
        <taxon>Eurotiomycetes</taxon>
        <taxon>Chaetothyriomycetidae</taxon>
        <taxon>Chaetothyriales</taxon>
        <taxon>Herpotrichiellaceae</taxon>
        <taxon>Cladophialophora</taxon>
    </lineage>
</organism>
<evidence type="ECO:0000256" key="4">
    <source>
        <dbReference type="ARBA" id="ARBA00023163"/>
    </source>
</evidence>
<dbReference type="CDD" id="cd12148">
    <property type="entry name" value="fungal_TF_MHR"/>
    <property type="match status" value="1"/>
</dbReference>
<evidence type="ECO:0000256" key="5">
    <source>
        <dbReference type="ARBA" id="ARBA00023242"/>
    </source>
</evidence>
<dbReference type="OrthoDB" id="10018191at2759"/>
<keyword evidence="8" id="KW-1185">Reference proteome</keyword>
<gene>
    <name evidence="7" type="ORF">PV07_09468</name>
</gene>
<dbReference type="GO" id="GO:0006351">
    <property type="term" value="P:DNA-templated transcription"/>
    <property type="evidence" value="ECO:0007669"/>
    <property type="project" value="InterPro"/>
</dbReference>
<dbReference type="VEuPathDB" id="FungiDB:PV07_09468"/>
<protein>
    <recommendedName>
        <fullName evidence="6">Xylanolytic transcriptional activator regulatory domain-containing protein</fullName>
    </recommendedName>
</protein>
<dbReference type="GO" id="GO:0003677">
    <property type="term" value="F:DNA binding"/>
    <property type="evidence" value="ECO:0007669"/>
    <property type="project" value="InterPro"/>
</dbReference>
<reference evidence="7 8" key="1">
    <citation type="submission" date="2015-01" db="EMBL/GenBank/DDBJ databases">
        <title>The Genome Sequence of Cladophialophora immunda CBS83496.</title>
        <authorList>
            <consortium name="The Broad Institute Genomics Platform"/>
            <person name="Cuomo C."/>
            <person name="de Hoog S."/>
            <person name="Gorbushina A."/>
            <person name="Stielow B."/>
            <person name="Teixiera M."/>
            <person name="Abouelleil A."/>
            <person name="Chapman S.B."/>
            <person name="Priest M."/>
            <person name="Young S.K."/>
            <person name="Wortman J."/>
            <person name="Nusbaum C."/>
            <person name="Birren B."/>
        </authorList>
    </citation>
    <scope>NUCLEOTIDE SEQUENCE [LARGE SCALE GENOMIC DNA]</scope>
    <source>
        <strain evidence="7 8">CBS 83496</strain>
    </source>
</reference>
<evidence type="ECO:0000313" key="8">
    <source>
        <dbReference type="Proteomes" id="UP000054466"/>
    </source>
</evidence>
<name>A0A0D2C5B8_9EURO</name>
<evidence type="ECO:0000256" key="1">
    <source>
        <dbReference type="ARBA" id="ARBA00022723"/>
    </source>
</evidence>